<evidence type="ECO:0000313" key="6">
    <source>
        <dbReference type="Proteomes" id="UP000198430"/>
    </source>
</evidence>
<proteinExistence type="predicted"/>
<dbReference type="EMBL" id="BCMH01000006">
    <property type="protein sequence ID" value="GAX03441.1"/>
    <property type="molecule type" value="Genomic_DNA"/>
</dbReference>
<reference evidence="5 6" key="1">
    <citation type="submission" date="2015-11" db="EMBL/GenBank/DDBJ databases">
        <title>Draft genome sequences of new species of the genus Lactobacillus isolated from orchardgrass silage.</title>
        <authorList>
            <person name="Tohno M."/>
            <person name="Tanizawa Y."/>
            <person name="Arita M."/>
        </authorList>
    </citation>
    <scope>NUCLEOTIDE SEQUENCE [LARGE SCALE GENOMIC DNA]</scope>
    <source>
        <strain evidence="5 6">IWT140</strain>
    </source>
</reference>
<evidence type="ECO:0000256" key="2">
    <source>
        <dbReference type="ARBA" id="ARBA00023125"/>
    </source>
</evidence>
<evidence type="ECO:0000313" key="5">
    <source>
        <dbReference type="EMBL" id="GAX03441.1"/>
    </source>
</evidence>
<dbReference type="InterPro" id="IPR036390">
    <property type="entry name" value="WH_DNA-bd_sf"/>
</dbReference>
<comment type="caution">
    <text evidence="5">The sequence shown here is derived from an EMBL/GenBank/DDBJ whole genome shotgun (WGS) entry which is preliminary data.</text>
</comment>
<dbReference type="InterPro" id="IPR002577">
    <property type="entry name" value="HTH_HxlR"/>
</dbReference>
<keyword evidence="2" id="KW-0238">DNA-binding</keyword>
<name>A0A1Z5IPU2_9LACO</name>
<keyword evidence="6" id="KW-1185">Reference proteome</keyword>
<dbReference type="RefSeq" id="WP_089088416.1">
    <property type="nucleotide sequence ID" value="NZ_BCMH01000006.1"/>
</dbReference>
<dbReference type="Gene3D" id="1.10.10.10">
    <property type="entry name" value="Winged helix-like DNA-binding domain superfamily/Winged helix DNA-binding domain"/>
    <property type="match status" value="1"/>
</dbReference>
<dbReference type="Proteomes" id="UP000198430">
    <property type="component" value="Unassembled WGS sequence"/>
</dbReference>
<dbReference type="PROSITE" id="PS51118">
    <property type="entry name" value="HTH_HXLR"/>
    <property type="match status" value="1"/>
</dbReference>
<keyword evidence="1" id="KW-0805">Transcription regulation</keyword>
<protein>
    <submittedName>
        <fullName evidence="5">MarR family transcriptional regulator</fullName>
    </submittedName>
</protein>
<feature type="domain" description="HTH hxlR-type" evidence="4">
    <location>
        <begin position="13"/>
        <end position="112"/>
    </location>
</feature>
<sequence>MKKRETYNRQTGCSVENTVQFISGKWKSVIMYHLLNNSTQRFGQLNAKIPSCTPRMLARQLNELEQDGLVEKHVYETVPMVTDYSATAFGQSLAPVITAMSDWGDKYNALAKENAK</sequence>
<keyword evidence="3" id="KW-0804">Transcription</keyword>
<evidence type="ECO:0000256" key="1">
    <source>
        <dbReference type="ARBA" id="ARBA00023015"/>
    </source>
</evidence>
<dbReference type="AlphaFoldDB" id="A0A1Z5IPU2"/>
<dbReference type="PANTHER" id="PTHR33204:SF29">
    <property type="entry name" value="TRANSCRIPTIONAL REGULATOR"/>
    <property type="match status" value="1"/>
</dbReference>
<dbReference type="GO" id="GO:0003677">
    <property type="term" value="F:DNA binding"/>
    <property type="evidence" value="ECO:0007669"/>
    <property type="project" value="UniProtKB-KW"/>
</dbReference>
<dbReference type="SUPFAM" id="SSF46785">
    <property type="entry name" value="Winged helix' DNA-binding domain"/>
    <property type="match status" value="1"/>
</dbReference>
<dbReference type="PANTHER" id="PTHR33204">
    <property type="entry name" value="TRANSCRIPTIONAL REGULATOR, MARR FAMILY"/>
    <property type="match status" value="1"/>
</dbReference>
<organism evidence="5 6">
    <name type="scientific">Secundilactobacillus pentosiphilus</name>
    <dbReference type="NCBI Taxonomy" id="1714682"/>
    <lineage>
        <taxon>Bacteria</taxon>
        <taxon>Bacillati</taxon>
        <taxon>Bacillota</taxon>
        <taxon>Bacilli</taxon>
        <taxon>Lactobacillales</taxon>
        <taxon>Lactobacillaceae</taxon>
        <taxon>Secundilactobacillus</taxon>
    </lineage>
</organism>
<evidence type="ECO:0000256" key="3">
    <source>
        <dbReference type="ARBA" id="ARBA00023163"/>
    </source>
</evidence>
<gene>
    <name evidence="5" type="ORF">IWT140_01044</name>
</gene>
<accession>A0A1Z5IPU2</accession>
<evidence type="ECO:0000259" key="4">
    <source>
        <dbReference type="PROSITE" id="PS51118"/>
    </source>
</evidence>
<dbReference type="Pfam" id="PF01638">
    <property type="entry name" value="HxlR"/>
    <property type="match status" value="1"/>
</dbReference>
<dbReference type="InterPro" id="IPR036388">
    <property type="entry name" value="WH-like_DNA-bd_sf"/>
</dbReference>